<feature type="compositionally biased region" description="Basic and acidic residues" evidence="1">
    <location>
        <begin position="358"/>
        <end position="367"/>
    </location>
</feature>
<evidence type="ECO:0000313" key="3">
    <source>
        <dbReference type="Proteomes" id="UP001362999"/>
    </source>
</evidence>
<feature type="compositionally biased region" description="Polar residues" evidence="1">
    <location>
        <begin position="947"/>
        <end position="964"/>
    </location>
</feature>
<feature type="compositionally biased region" description="Polar residues" evidence="1">
    <location>
        <begin position="144"/>
        <end position="159"/>
    </location>
</feature>
<proteinExistence type="predicted"/>
<feature type="compositionally biased region" description="Low complexity" evidence="1">
    <location>
        <begin position="838"/>
        <end position="852"/>
    </location>
</feature>
<dbReference type="EMBL" id="JAWWNJ010000055">
    <property type="protein sequence ID" value="KAK7014918.1"/>
    <property type="molecule type" value="Genomic_DNA"/>
</dbReference>
<dbReference type="AlphaFoldDB" id="A0AAW0ANQ8"/>
<sequence length="1187" mass="129802">MRNFFQRKPESQPTAVWLPPQDPSRQPVPPAPWLPNQPQTTARRAPETRRSASAAPTSTTYKFATLPNDTGYHYPASPFPLPQPTPVQPYSSQYYAAPQPIPPERPDSRLGHVPYPNPQYPPAPPPSQATVSKRREEKTRDVNGRSTTPTVAKPYSSSSKNDDANRMPRRSSSSSMREQTSVEPRKTKHRSKDRPESRKEESQVKPVYAEKRRDRSSRKEAARDGKSRRDSRYEEGDSSDSSIQRPATSKGLRSRVEGGKSSSMGPALRTGIPIQPTSTSSSSGRHTPQIARLPVYLPANQARSHRLNEDLPGPSGSDTDHGTLNRARNQSQGSTQPKFKQTGKSSGESSTFPLFSKRSKDVKEVKESTSFWPFSRSRSSQKLPQHSSTMHNISAKKIRADPTLSRFPVDDRTPERPEYRRHASDTAISSRPEPPARRPTVPLESRPQTDVPSSSSRPLIFATQTTESSSRVAQPLQHPSLEPRSHSASAPPAAVAGIQASQPTSASRQDPPSQPTVQGPGLPAAMMMRQETRNTASLPPLYGPPISRPPDYPRGPDRSPRVSQLVAGFEARAAETQTQVPSKSQPTPSRREVTQQPSIPPIYATPQQTNQSHRNGQASASTRQNLVASQPPPRVRTTSDASVRPLADTSNVQTRPIINEPNVLKSALRDLLSDKPTVSRSEERPRKPSEPRQNQTSFPAPVYPIQVPSQSQSSSQPPVQVAVPTSSSRPKSSSKGDAPPEVVSARRADASQSESRSGANRVRDEPRDSTNHRSSRPKREKDVIAVMKTPSKDSSRHTSTPSPVVTHQSRSNDRSSPSQPSPSRSQPQPELQVAGKQVPSLVPSNVPPSSSHVHVETQSQRDARPPATKYHYSRDISANASAHAPPSSSAEQSQLPASMPNVRHPPPAAPSPNAVPPPGPGGSQFARSHTPSSNRPPDSSDRRRRSMNQASSEESILKTPSSLAHSILPPLQPSVSRTSVPASTSSETRKKGLFGIFRSREGPQPGHDFPLERVYPSSDNEAHLLSTPQRKLKSKIPPPIAVPNPAIPIADRKSPNSRVFTPFRYLSNKRNRRVSTASMDAVDGTAANTVMGSPTASMQSSQIPPHSPPRRDPRLATQDWRNQEETHTLARAQAARGGKVRRVRPGVVFDVAEDPAEETRRSKLTRSKKPRPRTENDQTPATDSSDA</sequence>
<feature type="compositionally biased region" description="Pro residues" evidence="1">
    <location>
        <begin position="541"/>
        <end position="553"/>
    </location>
</feature>
<feature type="compositionally biased region" description="Pro residues" evidence="1">
    <location>
        <begin position="1036"/>
        <end position="1046"/>
    </location>
</feature>
<feature type="compositionally biased region" description="Polar residues" evidence="1">
    <location>
        <begin position="1086"/>
        <end position="1104"/>
    </location>
</feature>
<feature type="compositionally biased region" description="Basic residues" evidence="1">
    <location>
        <begin position="1162"/>
        <end position="1171"/>
    </location>
</feature>
<feature type="compositionally biased region" description="Basic and acidic residues" evidence="1">
    <location>
        <begin position="761"/>
        <end position="783"/>
    </location>
</feature>
<feature type="compositionally biased region" description="Polar residues" evidence="1">
    <location>
        <begin position="368"/>
        <end position="392"/>
    </location>
</feature>
<organism evidence="2 3">
    <name type="scientific">Favolaschia claudopus</name>
    <dbReference type="NCBI Taxonomy" id="2862362"/>
    <lineage>
        <taxon>Eukaryota</taxon>
        <taxon>Fungi</taxon>
        <taxon>Dikarya</taxon>
        <taxon>Basidiomycota</taxon>
        <taxon>Agaricomycotina</taxon>
        <taxon>Agaricomycetes</taxon>
        <taxon>Agaricomycetidae</taxon>
        <taxon>Agaricales</taxon>
        <taxon>Marasmiineae</taxon>
        <taxon>Mycenaceae</taxon>
        <taxon>Favolaschia</taxon>
    </lineage>
</organism>
<feature type="compositionally biased region" description="Basic and acidic residues" evidence="1">
    <location>
        <begin position="680"/>
        <end position="690"/>
    </location>
</feature>
<gene>
    <name evidence="2" type="ORF">R3P38DRAFT_1420049</name>
</gene>
<feature type="region of interest" description="Disordered" evidence="1">
    <location>
        <begin position="1"/>
        <end position="1054"/>
    </location>
</feature>
<protein>
    <submittedName>
        <fullName evidence="2">Phosphatidylserine synthase</fullName>
    </submittedName>
</protein>
<feature type="compositionally biased region" description="Polar residues" evidence="1">
    <location>
        <begin position="326"/>
        <end position="353"/>
    </location>
</feature>
<dbReference type="Proteomes" id="UP001362999">
    <property type="component" value="Unassembled WGS sequence"/>
</dbReference>
<feature type="compositionally biased region" description="Polar residues" evidence="1">
    <location>
        <begin position="575"/>
        <end position="588"/>
    </location>
</feature>
<feature type="region of interest" description="Disordered" evidence="1">
    <location>
        <begin position="1070"/>
        <end position="1187"/>
    </location>
</feature>
<feature type="compositionally biased region" description="Polar residues" evidence="1">
    <location>
        <begin position="797"/>
        <end position="807"/>
    </location>
</feature>
<feature type="compositionally biased region" description="Pro residues" evidence="1">
    <location>
        <begin position="115"/>
        <end position="127"/>
    </location>
</feature>
<evidence type="ECO:0000313" key="2">
    <source>
        <dbReference type="EMBL" id="KAK7014918.1"/>
    </source>
</evidence>
<evidence type="ECO:0000256" key="1">
    <source>
        <dbReference type="SAM" id="MobiDB-lite"/>
    </source>
</evidence>
<feature type="compositionally biased region" description="Polar residues" evidence="1">
    <location>
        <begin position="605"/>
        <end position="628"/>
    </location>
</feature>
<feature type="compositionally biased region" description="Pro residues" evidence="1">
    <location>
        <begin position="20"/>
        <end position="35"/>
    </location>
</feature>
<feature type="compositionally biased region" description="Polar residues" evidence="1">
    <location>
        <begin position="502"/>
        <end position="517"/>
    </location>
</feature>
<accession>A0AAW0ANQ8</accession>
<comment type="caution">
    <text evidence="2">The sequence shown here is derived from an EMBL/GenBank/DDBJ whole genome shotgun (WGS) entry which is preliminary data.</text>
</comment>
<feature type="compositionally biased region" description="Low complexity" evidence="1">
    <location>
        <begin position="703"/>
        <end position="735"/>
    </location>
</feature>
<reference evidence="2 3" key="1">
    <citation type="journal article" date="2024" name="J Genomics">
        <title>Draft genome sequencing and assembly of Favolaschia claudopus CIRM-BRFM 2984 isolated from oak limbs.</title>
        <authorList>
            <person name="Navarro D."/>
            <person name="Drula E."/>
            <person name="Chaduli D."/>
            <person name="Cazenave R."/>
            <person name="Ahrendt S."/>
            <person name="Wang J."/>
            <person name="Lipzen A."/>
            <person name="Daum C."/>
            <person name="Barry K."/>
            <person name="Grigoriev I.V."/>
            <person name="Favel A."/>
            <person name="Rosso M.N."/>
            <person name="Martin F."/>
        </authorList>
    </citation>
    <scope>NUCLEOTIDE SEQUENCE [LARGE SCALE GENOMIC DNA]</scope>
    <source>
        <strain evidence="2 3">CIRM-BRFM 2984</strain>
    </source>
</reference>
<feature type="compositionally biased region" description="Basic and acidic residues" evidence="1">
    <location>
        <begin position="133"/>
        <end position="143"/>
    </location>
</feature>
<feature type="compositionally biased region" description="Low complexity" evidence="1">
    <location>
        <begin position="877"/>
        <end position="898"/>
    </location>
</feature>
<feature type="compositionally biased region" description="Basic and acidic residues" evidence="1">
    <location>
        <begin position="853"/>
        <end position="864"/>
    </location>
</feature>
<feature type="compositionally biased region" description="Low complexity" evidence="1">
    <location>
        <begin position="814"/>
        <end position="829"/>
    </location>
</feature>
<keyword evidence="3" id="KW-1185">Reference proteome</keyword>
<name>A0AAW0ANQ8_9AGAR</name>
<feature type="compositionally biased region" description="Polar residues" evidence="1">
    <location>
        <begin position="973"/>
        <end position="986"/>
    </location>
</feature>
<feature type="compositionally biased region" description="Basic and acidic residues" evidence="1">
    <location>
        <begin position="193"/>
        <end position="235"/>
    </location>
</feature>
<feature type="compositionally biased region" description="Pro residues" evidence="1">
    <location>
        <begin position="77"/>
        <end position="87"/>
    </location>
</feature>
<feature type="compositionally biased region" description="Pro residues" evidence="1">
    <location>
        <begin position="903"/>
        <end position="920"/>
    </location>
</feature>
<feature type="compositionally biased region" description="Polar residues" evidence="1">
    <location>
        <begin position="1177"/>
        <end position="1187"/>
    </location>
</feature>
<feature type="compositionally biased region" description="Low complexity" evidence="1">
    <location>
        <begin position="486"/>
        <end position="501"/>
    </location>
</feature>
<feature type="compositionally biased region" description="Polar residues" evidence="1">
    <location>
        <begin position="446"/>
        <end position="472"/>
    </location>
</feature>
<feature type="compositionally biased region" description="Basic and acidic residues" evidence="1">
    <location>
        <begin position="408"/>
        <end position="424"/>
    </location>
</feature>